<dbReference type="GeneID" id="78456070"/>
<dbReference type="Proteomes" id="UP000249008">
    <property type="component" value="Chromosome 1"/>
</dbReference>
<dbReference type="RefSeq" id="WP_005977257.1">
    <property type="nucleotide sequence ID" value="NZ_CABKNW010000002.1"/>
</dbReference>
<evidence type="ECO:0000313" key="1">
    <source>
        <dbReference type="EMBL" id="SQJ02625.1"/>
    </source>
</evidence>
<accession>A0AAX1TPX9</accession>
<dbReference type="AlphaFoldDB" id="A0AAX1TPX9"/>
<evidence type="ECO:0008006" key="3">
    <source>
        <dbReference type="Google" id="ProtNLM"/>
    </source>
</evidence>
<dbReference type="EMBL" id="LS483487">
    <property type="protein sequence ID" value="SQJ02625.1"/>
    <property type="molecule type" value="Genomic_DNA"/>
</dbReference>
<evidence type="ECO:0000313" key="2">
    <source>
        <dbReference type="Proteomes" id="UP000249008"/>
    </source>
</evidence>
<gene>
    <name evidence="1" type="ORF">NCTC12112_01509</name>
</gene>
<name>A0AAX1TPX9_9FUSO</name>
<reference evidence="1 2" key="1">
    <citation type="submission" date="2018-06" db="EMBL/GenBank/DDBJ databases">
        <authorList>
            <consortium name="Pathogen Informatics"/>
            <person name="Doyle S."/>
        </authorList>
    </citation>
    <scope>NUCLEOTIDE SEQUENCE [LARGE SCALE GENOMIC DNA]</scope>
    <source>
        <strain evidence="1 2">NCTC12112</strain>
    </source>
</reference>
<proteinExistence type="predicted"/>
<organism evidence="1 2">
    <name type="scientific">Fusobacterium ulcerans</name>
    <dbReference type="NCBI Taxonomy" id="861"/>
    <lineage>
        <taxon>Bacteria</taxon>
        <taxon>Fusobacteriati</taxon>
        <taxon>Fusobacteriota</taxon>
        <taxon>Fusobacteriia</taxon>
        <taxon>Fusobacteriales</taxon>
        <taxon>Fusobacteriaceae</taxon>
        <taxon>Fusobacterium</taxon>
    </lineage>
</organism>
<protein>
    <recommendedName>
        <fullName evidence="3">DUF4352 domain-containing protein</fullName>
    </recommendedName>
</protein>
<dbReference type="KEGG" id="ful:C4N20_14685"/>
<sequence>MKKLVLILSLLTCIASYSEEKSSVTGAVSTVVSGAVSTGKNILKGVKDGVDTGRKEGGSLDEAVIIYDREAFEKYIKASVLSVTKDETEYKVTVGLKNDTEQMIRLTNLHEQKSLQLLDTDGFAVFSSGPFGNINIPGKAAVKSTFRFPVDGKPSIIKIYESEIKINEEVIK</sequence>